<feature type="domain" description="C2H2-type" evidence="2">
    <location>
        <begin position="879"/>
        <end position="903"/>
    </location>
</feature>
<organism evidence="3 4">
    <name type="scientific">Candolleomyces aberdarensis</name>
    <dbReference type="NCBI Taxonomy" id="2316362"/>
    <lineage>
        <taxon>Eukaryota</taxon>
        <taxon>Fungi</taxon>
        <taxon>Dikarya</taxon>
        <taxon>Basidiomycota</taxon>
        <taxon>Agaricomycotina</taxon>
        <taxon>Agaricomycetes</taxon>
        <taxon>Agaricomycetidae</taxon>
        <taxon>Agaricales</taxon>
        <taxon>Agaricineae</taxon>
        <taxon>Psathyrellaceae</taxon>
        <taxon>Candolleomyces</taxon>
    </lineage>
</organism>
<accession>A0A4Q2D2W4</accession>
<dbReference type="EMBL" id="SDEE01001217">
    <property type="protein sequence ID" value="RXW12505.1"/>
    <property type="molecule type" value="Genomic_DNA"/>
</dbReference>
<feature type="compositionally biased region" description="Polar residues" evidence="1">
    <location>
        <begin position="708"/>
        <end position="735"/>
    </location>
</feature>
<reference evidence="3 4" key="1">
    <citation type="submission" date="2019-01" db="EMBL/GenBank/DDBJ databases">
        <title>Draft genome sequence of Psathyrella aberdarensis IHI B618.</title>
        <authorList>
            <person name="Buettner E."/>
            <person name="Kellner H."/>
        </authorList>
    </citation>
    <scope>NUCLEOTIDE SEQUENCE [LARGE SCALE GENOMIC DNA]</scope>
    <source>
        <strain evidence="3 4">IHI B618</strain>
    </source>
</reference>
<feature type="region of interest" description="Disordered" evidence="1">
    <location>
        <begin position="114"/>
        <end position="134"/>
    </location>
</feature>
<feature type="region of interest" description="Disordered" evidence="1">
    <location>
        <begin position="159"/>
        <end position="189"/>
    </location>
</feature>
<feature type="compositionally biased region" description="Polar residues" evidence="1">
    <location>
        <begin position="675"/>
        <end position="684"/>
    </location>
</feature>
<feature type="region of interest" description="Disordered" evidence="1">
    <location>
        <begin position="309"/>
        <end position="329"/>
    </location>
</feature>
<proteinExistence type="predicted"/>
<feature type="compositionally biased region" description="Basic and acidic residues" evidence="1">
    <location>
        <begin position="739"/>
        <end position="752"/>
    </location>
</feature>
<dbReference type="InterPro" id="IPR013087">
    <property type="entry name" value="Znf_C2H2_type"/>
</dbReference>
<evidence type="ECO:0000256" key="1">
    <source>
        <dbReference type="SAM" id="MobiDB-lite"/>
    </source>
</evidence>
<keyword evidence="4" id="KW-1185">Reference proteome</keyword>
<feature type="compositionally biased region" description="Polar residues" evidence="1">
    <location>
        <begin position="780"/>
        <end position="790"/>
    </location>
</feature>
<feature type="compositionally biased region" description="Polar residues" evidence="1">
    <location>
        <begin position="119"/>
        <end position="131"/>
    </location>
</feature>
<evidence type="ECO:0000313" key="3">
    <source>
        <dbReference type="EMBL" id="RXW12505.1"/>
    </source>
</evidence>
<dbReference type="Proteomes" id="UP000290288">
    <property type="component" value="Unassembled WGS sequence"/>
</dbReference>
<dbReference type="OrthoDB" id="3095649at2759"/>
<name>A0A4Q2D2W4_9AGAR</name>
<evidence type="ECO:0000259" key="2">
    <source>
        <dbReference type="PROSITE" id="PS00028"/>
    </source>
</evidence>
<feature type="region of interest" description="Disordered" evidence="1">
    <location>
        <begin position="561"/>
        <end position="580"/>
    </location>
</feature>
<feature type="compositionally biased region" description="Basic and acidic residues" evidence="1">
    <location>
        <begin position="766"/>
        <end position="777"/>
    </location>
</feature>
<dbReference type="PROSITE" id="PS00028">
    <property type="entry name" value="ZINC_FINGER_C2H2_1"/>
    <property type="match status" value="1"/>
</dbReference>
<sequence length="1008" mass="108903">MSGNNLDIPTGPKQDLIVQDNPMSTSTAQQFDLNMTNDTINGDKGLPLFGKPISGDEQPLNSGIDFSHMSIRQLSDLFQDASSSVDFFSTVPATDQPPAAPGVSSLSNLDNWASVLPAPTSTQPVPEPSTSNDDDFLVGPWPLAPAIIPASTSTAANANDSAFPMLDPSAPSDAASASQPGASSQSDETCDYDQLLSDIGFDPAIWKGFDTFIPESIASQPPVMDQPFDFDFDFGVSDNDFNVWTQPSVENNTPSTPAARDQTIAPAPKVSQPAMTRVQIPQVQAPQPLQPLFAPQFVNNGANVVSQSSASTLAQAPHNANGSSSSSRTGMAAIGSLNAQATAGQSARLAQVLQPAPAPHPVQVPQPTQPSQAPQLAQVLDPTQPLFAPQMAISGNSFVPAATAHMSTPMAMNNYIRTSCGPALPMRPQLVLPTGNLTSNPRRSVLTTNGTSQLITARPNFHPPFFLGGVQVPNTTLAPLPIRPLDKNAAYMKYYAKKKALELEEQKMLNQTLFAQVQQFMARDEARKKEVQTYAQLLSALAQPETAAKAEAQDNGGASGIGVPLLAPQPGSSSSTLVSSQLAATTSSVIPPPPPPQQVPAAFQPALFAANVQQSSDGVQTLPGDAQVFGTMPPPPVSVAPFEVQQYEQQFDFIPQFDQDQQELDFMFQAQPYPQTNGFYQLSNRGPEEHHQGTLQQQQVEQAQLQGNLPQKPNNMTISNHYHQGNGATASSSVSSKRKRDESEDQGKKQKEAGGGPSPPKRRRENKSGGKEKEREVATMTGNESSPSTSSKRKRDEAGDVGTSDEAGGSGGAEPSASKKRRTEPYTHSEALKVLLSGRYCEWEDECDYELEPRLGAYEEHIRQAHGLKVCSDTGNLVCLVNNCRRVFPKGDGFSSHLDHLVHRNDTRMKCLNCDKEVGESEVKKRQVHYRKNRKCEKQVERFDVVTGPPLRLKAGILSETVGRSQRDQEVHIAAVMKTQELLRVREEEKQKKMRRRAMKKGVIDGQV</sequence>
<comment type="caution">
    <text evidence="3">The sequence shown here is derived from an EMBL/GenBank/DDBJ whole genome shotgun (WGS) entry which is preliminary data.</text>
</comment>
<feature type="region of interest" description="Disordered" evidence="1">
    <location>
        <begin position="989"/>
        <end position="1008"/>
    </location>
</feature>
<feature type="compositionally biased region" description="Low complexity" evidence="1">
    <location>
        <begin position="693"/>
        <end position="707"/>
    </location>
</feature>
<dbReference type="AlphaFoldDB" id="A0A4Q2D2W4"/>
<feature type="compositionally biased region" description="Low complexity" evidence="1">
    <location>
        <begin position="167"/>
        <end position="187"/>
    </location>
</feature>
<evidence type="ECO:0000313" key="4">
    <source>
        <dbReference type="Proteomes" id="UP000290288"/>
    </source>
</evidence>
<gene>
    <name evidence="3" type="ORF">EST38_g13348</name>
</gene>
<protein>
    <recommendedName>
        <fullName evidence="2">C2H2-type domain-containing protein</fullName>
    </recommendedName>
</protein>
<feature type="region of interest" description="Disordered" evidence="1">
    <location>
        <begin position="675"/>
        <end position="826"/>
    </location>
</feature>